<name>A0A3D8PHQ7_9BACI</name>
<dbReference type="RefSeq" id="WP_115751156.1">
    <property type="nucleotide sequence ID" value="NZ_PIOD01000025.1"/>
</dbReference>
<feature type="transmembrane region" description="Helical" evidence="1">
    <location>
        <begin position="142"/>
        <end position="163"/>
    </location>
</feature>
<reference evidence="3" key="1">
    <citation type="submission" date="2017-11" db="EMBL/GenBank/DDBJ databases">
        <authorList>
            <person name="Zhu W."/>
        </authorList>
    </citation>
    <scope>NUCLEOTIDE SEQUENCE [LARGE SCALE GENOMIC DNA]</scope>
    <source>
        <strain evidence="3">CAU 1051</strain>
    </source>
</reference>
<dbReference type="Pfam" id="PF13346">
    <property type="entry name" value="ABC2_membrane_5"/>
    <property type="match status" value="1"/>
</dbReference>
<proteinExistence type="predicted"/>
<dbReference type="AlphaFoldDB" id="A0A3D8PHQ7"/>
<feature type="transmembrane region" description="Helical" evidence="1">
    <location>
        <begin position="12"/>
        <end position="28"/>
    </location>
</feature>
<dbReference type="OrthoDB" id="2720313at2"/>
<comment type="caution">
    <text evidence="2">The sequence shown here is derived from an EMBL/GenBank/DDBJ whole genome shotgun (WGS) entry which is preliminary data.</text>
</comment>
<evidence type="ECO:0008006" key="4">
    <source>
        <dbReference type="Google" id="ProtNLM"/>
    </source>
</evidence>
<feature type="transmembrane region" description="Helical" evidence="1">
    <location>
        <begin position="183"/>
        <end position="206"/>
    </location>
</feature>
<feature type="transmembrane region" description="Helical" evidence="1">
    <location>
        <begin position="109"/>
        <end position="135"/>
    </location>
</feature>
<keyword evidence="1" id="KW-0472">Membrane</keyword>
<accession>A0A3D8PHQ7</accession>
<feature type="transmembrane region" description="Helical" evidence="1">
    <location>
        <begin position="72"/>
        <end position="97"/>
    </location>
</feature>
<feature type="transmembrane region" description="Helical" evidence="1">
    <location>
        <begin position="34"/>
        <end position="51"/>
    </location>
</feature>
<keyword evidence="3" id="KW-1185">Reference proteome</keyword>
<dbReference type="Proteomes" id="UP000256520">
    <property type="component" value="Unassembled WGS sequence"/>
</dbReference>
<evidence type="ECO:0000256" key="1">
    <source>
        <dbReference type="SAM" id="Phobius"/>
    </source>
</evidence>
<protein>
    <recommendedName>
        <fullName evidence="4">ABC-2 transporter permease</fullName>
    </recommendedName>
</protein>
<organism evidence="2 3">
    <name type="scientific">Oceanobacillus chungangensis</name>
    <dbReference type="NCBI Taxonomy" id="1229152"/>
    <lineage>
        <taxon>Bacteria</taxon>
        <taxon>Bacillati</taxon>
        <taxon>Bacillota</taxon>
        <taxon>Bacilli</taxon>
        <taxon>Bacillales</taxon>
        <taxon>Bacillaceae</taxon>
        <taxon>Oceanobacillus</taxon>
    </lineage>
</organism>
<gene>
    <name evidence="2" type="ORF">CWR45_17630</name>
</gene>
<sequence>MLQILNKEFQLSFSNIILTIIFIPIAYILNISSIFLYIGFMFGFIFYAFYYDGKNHANRFIKSLPIKLRHVVLARHLFQLGLSIIVLIYLSIIDALVHHYLPYFSYQPISWITVLILFALTSFISAVSYPIYYYFQSFTTAVAVQIGSLTILASLTGIALNLFHVQLEPFIFFILDLIEFQPTLIIILFSIGCLFLSYLLSSWIYARKETQ</sequence>
<dbReference type="EMBL" id="PIOD01000025">
    <property type="protein sequence ID" value="RDW15594.1"/>
    <property type="molecule type" value="Genomic_DNA"/>
</dbReference>
<evidence type="ECO:0000313" key="2">
    <source>
        <dbReference type="EMBL" id="RDW15594.1"/>
    </source>
</evidence>
<keyword evidence="1" id="KW-0812">Transmembrane</keyword>
<evidence type="ECO:0000313" key="3">
    <source>
        <dbReference type="Proteomes" id="UP000256520"/>
    </source>
</evidence>
<dbReference type="InterPro" id="IPR025699">
    <property type="entry name" value="ABC2_memb-like"/>
</dbReference>
<keyword evidence="1" id="KW-1133">Transmembrane helix</keyword>